<evidence type="ECO:0000313" key="2">
    <source>
        <dbReference type="EMBL" id="PJJ70230.1"/>
    </source>
</evidence>
<comment type="caution">
    <text evidence="2">The sequence shown here is derived from an EMBL/GenBank/DDBJ whole genome shotgun (WGS) entry which is preliminary data.</text>
</comment>
<keyword evidence="1" id="KW-0812">Transmembrane</keyword>
<evidence type="ECO:0000313" key="3">
    <source>
        <dbReference type="Proteomes" id="UP000231693"/>
    </source>
</evidence>
<sequence length="63" mass="6874">MDNTFWISVGALVPSIGVGLLFWVAMRAVIRADRTERAAVARMEAEEDARDAAAARTHSADEK</sequence>
<dbReference type="Proteomes" id="UP000231693">
    <property type="component" value="Unassembled WGS sequence"/>
</dbReference>
<keyword evidence="1" id="KW-0472">Membrane</keyword>
<reference evidence="2 3" key="1">
    <citation type="submission" date="2017-11" db="EMBL/GenBank/DDBJ databases">
        <title>Genomic Encyclopedia of Archaeal and Bacterial Type Strains, Phase II (KMG-II): From Individual Species to Whole Genera.</title>
        <authorList>
            <person name="Goeker M."/>
        </authorList>
    </citation>
    <scope>NUCLEOTIDE SEQUENCE [LARGE SCALE GENOMIC DNA]</scope>
    <source>
        <strain evidence="2 3">DSM 25478</strain>
    </source>
</reference>
<dbReference type="AlphaFoldDB" id="A0A2M9CEE8"/>
<dbReference type="RefSeq" id="WP_100423240.1">
    <property type="nucleotide sequence ID" value="NZ_BOOX01000001.1"/>
</dbReference>
<proteinExistence type="predicted"/>
<gene>
    <name evidence="2" type="ORF">CLV28_2061</name>
</gene>
<dbReference type="EMBL" id="PGFE01000003">
    <property type="protein sequence ID" value="PJJ70230.1"/>
    <property type="molecule type" value="Genomic_DNA"/>
</dbReference>
<feature type="transmembrane region" description="Helical" evidence="1">
    <location>
        <begin position="6"/>
        <end position="25"/>
    </location>
</feature>
<keyword evidence="3" id="KW-1185">Reference proteome</keyword>
<organism evidence="2 3">
    <name type="scientific">Sediminihabitans luteus</name>
    <dbReference type="NCBI Taxonomy" id="1138585"/>
    <lineage>
        <taxon>Bacteria</taxon>
        <taxon>Bacillati</taxon>
        <taxon>Actinomycetota</taxon>
        <taxon>Actinomycetes</taxon>
        <taxon>Micrococcales</taxon>
        <taxon>Cellulomonadaceae</taxon>
        <taxon>Sediminihabitans</taxon>
    </lineage>
</organism>
<accession>A0A2M9CEE8</accession>
<name>A0A2M9CEE8_9CELL</name>
<evidence type="ECO:0000256" key="1">
    <source>
        <dbReference type="SAM" id="Phobius"/>
    </source>
</evidence>
<keyword evidence="1" id="KW-1133">Transmembrane helix</keyword>
<dbReference type="OrthoDB" id="4807612at2"/>
<protein>
    <submittedName>
        <fullName evidence="2">Uncharacterized protein</fullName>
    </submittedName>
</protein>